<proteinExistence type="predicted"/>
<name>A0A9J5Y7M1_SOLCO</name>
<dbReference type="EMBL" id="JACXVP010000007">
    <property type="protein sequence ID" value="KAG5595568.1"/>
    <property type="molecule type" value="Genomic_DNA"/>
</dbReference>
<sequence>MGYVLVGEKLHKKDFVKSKVEIIKMISLRGMLHIPMDMLKREGISILNKLFMKVNPLKARVSSSNTENCFICSEILHHFSKNVERSYNTLCGNVLNTLKYFLADH</sequence>
<dbReference type="Proteomes" id="UP000824120">
    <property type="component" value="Chromosome 7"/>
</dbReference>
<comment type="caution">
    <text evidence="1">The sequence shown here is derived from an EMBL/GenBank/DDBJ whole genome shotgun (WGS) entry which is preliminary data.</text>
</comment>
<dbReference type="AlphaFoldDB" id="A0A9J5Y7M1"/>
<organism evidence="1 2">
    <name type="scientific">Solanum commersonii</name>
    <name type="common">Commerson's wild potato</name>
    <name type="synonym">Commerson's nightshade</name>
    <dbReference type="NCBI Taxonomy" id="4109"/>
    <lineage>
        <taxon>Eukaryota</taxon>
        <taxon>Viridiplantae</taxon>
        <taxon>Streptophyta</taxon>
        <taxon>Embryophyta</taxon>
        <taxon>Tracheophyta</taxon>
        <taxon>Spermatophyta</taxon>
        <taxon>Magnoliopsida</taxon>
        <taxon>eudicotyledons</taxon>
        <taxon>Gunneridae</taxon>
        <taxon>Pentapetalae</taxon>
        <taxon>asterids</taxon>
        <taxon>lamiids</taxon>
        <taxon>Solanales</taxon>
        <taxon>Solanaceae</taxon>
        <taxon>Solanoideae</taxon>
        <taxon>Solaneae</taxon>
        <taxon>Solanum</taxon>
    </lineage>
</organism>
<evidence type="ECO:0000313" key="1">
    <source>
        <dbReference type="EMBL" id="KAG5595568.1"/>
    </source>
</evidence>
<keyword evidence="2" id="KW-1185">Reference proteome</keyword>
<gene>
    <name evidence="1" type="ORF">H5410_036800</name>
</gene>
<reference evidence="1 2" key="1">
    <citation type="submission" date="2020-09" db="EMBL/GenBank/DDBJ databases">
        <title>De no assembly of potato wild relative species, Solanum commersonii.</title>
        <authorList>
            <person name="Cho K."/>
        </authorList>
    </citation>
    <scope>NUCLEOTIDE SEQUENCE [LARGE SCALE GENOMIC DNA]</scope>
    <source>
        <strain evidence="1">LZ3.2</strain>
        <tissue evidence="1">Leaf</tissue>
    </source>
</reference>
<evidence type="ECO:0000313" key="2">
    <source>
        <dbReference type="Proteomes" id="UP000824120"/>
    </source>
</evidence>
<accession>A0A9J5Y7M1</accession>
<protein>
    <submittedName>
        <fullName evidence="1">Uncharacterized protein</fullName>
    </submittedName>
</protein>